<dbReference type="AlphaFoldDB" id="A0AAD5H526"/>
<organism evidence="2 3">
    <name type="scientific">Chlorella ohadii</name>
    <dbReference type="NCBI Taxonomy" id="2649997"/>
    <lineage>
        <taxon>Eukaryota</taxon>
        <taxon>Viridiplantae</taxon>
        <taxon>Chlorophyta</taxon>
        <taxon>core chlorophytes</taxon>
        <taxon>Trebouxiophyceae</taxon>
        <taxon>Chlorellales</taxon>
        <taxon>Chlorellaceae</taxon>
        <taxon>Chlorella clade</taxon>
        <taxon>Chlorella</taxon>
    </lineage>
</organism>
<evidence type="ECO:0000313" key="3">
    <source>
        <dbReference type="Proteomes" id="UP001205105"/>
    </source>
</evidence>
<evidence type="ECO:0000256" key="1">
    <source>
        <dbReference type="SAM" id="MobiDB-lite"/>
    </source>
</evidence>
<keyword evidence="3" id="KW-1185">Reference proteome</keyword>
<evidence type="ECO:0000313" key="2">
    <source>
        <dbReference type="EMBL" id="KAI7844191.1"/>
    </source>
</evidence>
<proteinExistence type="predicted"/>
<sequence length="333" mass="35908">MLQSLNLLLKKGLAPSQRAVEAAGPLVDSAAYTRNLQQLRELLPPSWRICAVQELVGPGNLEEVAAAAQDAGRPIGVHFYLFKHYDDPWGWECEDSRELQELVGSLDPRQLAVRGIMAHPNPRHPPEQKEQLVRRFLSVACPVAAALAPAPVALHWADGTELLRLLGPDSCVHVPAGAGGWDGGSQSSDVPSSAGGLGSSSSNIEWWARVGKLAYGPDPEVNRRLGGRVAPVMRWEAPVCSVQWEDVVGHRRLVATVDLSRSPGEGRMLRVDVTDAAHPVHPGDTVCLLGADRGLQDLANEMGADYYNTALCLRGAAPMEGSDWWPPACNLPF</sequence>
<protein>
    <submittedName>
        <fullName evidence="2">Uncharacterized protein</fullName>
    </submittedName>
</protein>
<accession>A0AAD5H526</accession>
<dbReference type="Proteomes" id="UP001205105">
    <property type="component" value="Unassembled WGS sequence"/>
</dbReference>
<comment type="caution">
    <text evidence="2">The sequence shown here is derived from an EMBL/GenBank/DDBJ whole genome shotgun (WGS) entry which is preliminary data.</text>
</comment>
<dbReference type="EMBL" id="JADXDR010000033">
    <property type="protein sequence ID" value="KAI7844191.1"/>
    <property type="molecule type" value="Genomic_DNA"/>
</dbReference>
<feature type="region of interest" description="Disordered" evidence="1">
    <location>
        <begin position="177"/>
        <end position="200"/>
    </location>
</feature>
<gene>
    <name evidence="2" type="ORF">COHA_002325</name>
</gene>
<reference evidence="2" key="1">
    <citation type="submission" date="2020-11" db="EMBL/GenBank/DDBJ databases">
        <title>Chlorella ohadii genome sequencing and assembly.</title>
        <authorList>
            <person name="Murik O."/>
            <person name="Treves H."/>
            <person name="Kedem I."/>
            <person name="Shotland Y."/>
            <person name="Kaplan A."/>
        </authorList>
    </citation>
    <scope>NUCLEOTIDE SEQUENCE</scope>
    <source>
        <strain evidence="2">1</strain>
    </source>
</reference>
<name>A0AAD5H526_9CHLO</name>